<evidence type="ECO:0000313" key="1">
    <source>
        <dbReference type="EMBL" id="AYR02473.1"/>
    </source>
</evidence>
<organism evidence="1 2">
    <name type="scientific">Gordonia phage Ailee</name>
    <dbReference type="NCBI Taxonomy" id="2483665"/>
    <lineage>
        <taxon>Viruses</taxon>
        <taxon>Duplodnaviria</taxon>
        <taxon>Heunggongvirae</taxon>
        <taxon>Uroviricota</taxon>
        <taxon>Caudoviricetes</taxon>
        <taxon>Stackebrandtviridae</taxon>
        <taxon>Schenleyvirinae</taxon>
        <taxon>Vividuovirus</taxon>
        <taxon>Vividuovirus ailee</taxon>
    </lineage>
</organism>
<dbReference type="RefSeq" id="YP_010099080.1">
    <property type="nucleotide sequence ID" value="NC_055773.1"/>
</dbReference>
<dbReference type="KEGG" id="vg:65116764"/>
<reference evidence="1 2" key="1">
    <citation type="submission" date="2018-09" db="EMBL/GenBank/DDBJ databases">
        <authorList>
            <person name="Pope W.H."/>
            <person name="Garlena R.A."/>
            <person name="Russell D.A."/>
            <person name="Jacobs-Sera D."/>
            <person name="Hatfull G.F."/>
        </authorList>
    </citation>
    <scope>NUCLEOTIDE SEQUENCE [LARGE SCALE GENOMIC DNA]</scope>
</reference>
<accession>A0A3G3M7M1</accession>
<keyword evidence="2" id="KW-1185">Reference proteome</keyword>
<sequence length="84" mass="9062">MTARNSGARALADQAYADTFEPHEVAAHYVREVDTETGAQIVISDLDNTLGEIRIVNPDGASFYVILDSDVITRIGNAITGRVL</sequence>
<dbReference type="GeneID" id="65116764"/>
<protein>
    <submittedName>
        <fullName evidence="1">Uncharacterized protein</fullName>
    </submittedName>
</protein>
<name>A0A3G3M7M1_9CAUD</name>
<proteinExistence type="predicted"/>
<evidence type="ECO:0000313" key="2">
    <source>
        <dbReference type="Proteomes" id="UP000267749"/>
    </source>
</evidence>
<gene>
    <name evidence="1" type="primary">3</name>
    <name evidence="1" type="ORF">SEA_AILEE_3</name>
</gene>
<dbReference type="Proteomes" id="UP000267749">
    <property type="component" value="Segment"/>
</dbReference>
<dbReference type="EMBL" id="MH976507">
    <property type="protein sequence ID" value="AYR02473.1"/>
    <property type="molecule type" value="Genomic_DNA"/>
</dbReference>